<dbReference type="Proteomes" id="UP000016960">
    <property type="component" value="Unassembled WGS sequence"/>
</dbReference>
<protein>
    <submittedName>
        <fullName evidence="1">Uncharacterized protein</fullName>
    </submittedName>
</protein>
<dbReference type="InParanoid" id="U5DLA5"/>
<evidence type="ECO:0000313" key="1">
    <source>
        <dbReference type="EMBL" id="ERN41647.1"/>
    </source>
</evidence>
<evidence type="ECO:0000313" key="2">
    <source>
        <dbReference type="Proteomes" id="UP000016960"/>
    </source>
</evidence>
<dbReference type="STRING" id="582515.KR51_00017250"/>
<reference evidence="1 2" key="1">
    <citation type="submission" date="2013-05" db="EMBL/GenBank/DDBJ databases">
        <title>Draft genome sequence of Rubidibacter lacunae KORDI 51-2.</title>
        <authorList>
            <person name="Choi D.H."/>
            <person name="Noh J.H."/>
            <person name="Kwon K.-K."/>
            <person name="Lee J.-H."/>
            <person name="Ryu J.-Y."/>
        </authorList>
    </citation>
    <scope>NUCLEOTIDE SEQUENCE [LARGE SCALE GENOMIC DNA]</scope>
    <source>
        <strain evidence="1 2">KORDI 51-2</strain>
    </source>
</reference>
<comment type="caution">
    <text evidence="1">The sequence shown here is derived from an EMBL/GenBank/DDBJ whole genome shotgun (WGS) entry which is preliminary data.</text>
</comment>
<dbReference type="AlphaFoldDB" id="U5DLA5"/>
<organism evidence="1 2">
    <name type="scientific">Rubidibacter lacunae KORDI 51-2</name>
    <dbReference type="NCBI Taxonomy" id="582515"/>
    <lineage>
        <taxon>Bacteria</taxon>
        <taxon>Bacillati</taxon>
        <taxon>Cyanobacteriota</taxon>
        <taxon>Cyanophyceae</taxon>
        <taxon>Oscillatoriophycideae</taxon>
        <taxon>Chroococcales</taxon>
        <taxon>Aphanothecaceae</taxon>
        <taxon>Rubidibacter</taxon>
    </lineage>
</organism>
<name>U5DLA5_9CHRO</name>
<accession>U5DLA5</accession>
<gene>
    <name evidence="1" type="ORF">KR51_00017250</name>
</gene>
<dbReference type="EMBL" id="ASSJ01000046">
    <property type="protein sequence ID" value="ERN41647.1"/>
    <property type="molecule type" value="Genomic_DNA"/>
</dbReference>
<keyword evidence="2" id="KW-1185">Reference proteome</keyword>
<sequence>MTFGYIYQQDTSTFNGDAIAPGTPPLMRSGYQIARLTSE</sequence>
<proteinExistence type="predicted"/>